<dbReference type="Pfam" id="PF04548">
    <property type="entry name" value="AIG1"/>
    <property type="match status" value="1"/>
</dbReference>
<evidence type="ECO:0000256" key="2">
    <source>
        <dbReference type="ARBA" id="ARBA00022741"/>
    </source>
</evidence>
<comment type="similarity">
    <text evidence="1">Belongs to the TRAFAC class TrmE-Era-EngA-EngB-Septin-like GTPase superfamily. AIG1/Toc34/Toc159-like paraseptin GTPase family. IAN subfamily.</text>
</comment>
<dbReference type="EMBL" id="QNUK01000872">
    <property type="protein sequence ID" value="KAF5889056.1"/>
    <property type="molecule type" value="Genomic_DNA"/>
</dbReference>
<dbReference type="AlphaFoldDB" id="A0A8J4TQ14"/>
<feature type="domain" description="AIG1-type G" evidence="4">
    <location>
        <begin position="5"/>
        <end position="205"/>
    </location>
</feature>
<organism evidence="5 6">
    <name type="scientific">Clarias magur</name>
    <name type="common">Asian catfish</name>
    <name type="synonym">Macropteronotus magur</name>
    <dbReference type="NCBI Taxonomy" id="1594786"/>
    <lineage>
        <taxon>Eukaryota</taxon>
        <taxon>Metazoa</taxon>
        <taxon>Chordata</taxon>
        <taxon>Craniata</taxon>
        <taxon>Vertebrata</taxon>
        <taxon>Euteleostomi</taxon>
        <taxon>Actinopterygii</taxon>
        <taxon>Neopterygii</taxon>
        <taxon>Teleostei</taxon>
        <taxon>Ostariophysi</taxon>
        <taxon>Siluriformes</taxon>
        <taxon>Clariidae</taxon>
        <taxon>Clarias</taxon>
    </lineage>
</organism>
<dbReference type="PROSITE" id="PS51720">
    <property type="entry name" value="G_AIG1"/>
    <property type="match status" value="1"/>
</dbReference>
<protein>
    <submittedName>
        <fullName evidence="5">GTPase IMAP family member 8-like</fullName>
    </submittedName>
</protein>
<keyword evidence="3" id="KW-0342">GTP-binding</keyword>
<dbReference type="GO" id="GO:0005525">
    <property type="term" value="F:GTP binding"/>
    <property type="evidence" value="ECO:0007669"/>
    <property type="project" value="UniProtKB-KW"/>
</dbReference>
<dbReference type="InterPro" id="IPR027417">
    <property type="entry name" value="P-loop_NTPase"/>
</dbReference>
<dbReference type="SUPFAM" id="SSF52540">
    <property type="entry name" value="P-loop containing nucleoside triphosphate hydrolases"/>
    <property type="match status" value="1"/>
</dbReference>
<keyword evidence="6" id="KW-1185">Reference proteome</keyword>
<reference evidence="5" key="1">
    <citation type="submission" date="2020-07" db="EMBL/GenBank/DDBJ databases">
        <title>Clarias magur genome sequencing, assembly and annotation.</title>
        <authorList>
            <person name="Kushwaha B."/>
            <person name="Kumar R."/>
            <person name="Das P."/>
            <person name="Joshi C.G."/>
            <person name="Kumar D."/>
            <person name="Nagpure N.S."/>
            <person name="Pandey M."/>
            <person name="Agarwal S."/>
            <person name="Srivastava S."/>
            <person name="Singh M."/>
            <person name="Sahoo L."/>
            <person name="Jayasankar P."/>
            <person name="Meher P.K."/>
            <person name="Koringa P.G."/>
            <person name="Iquebal M.A."/>
            <person name="Das S.P."/>
            <person name="Bit A."/>
            <person name="Patnaik S."/>
            <person name="Patel N."/>
            <person name="Shah T.M."/>
            <person name="Hinsu A."/>
            <person name="Jena J.K."/>
        </authorList>
    </citation>
    <scope>NUCLEOTIDE SEQUENCE</scope>
    <source>
        <strain evidence="5">CIFAMagur01</strain>
        <tissue evidence="5">Testis</tissue>
    </source>
</reference>
<name>A0A8J4TQ14_CLAMG</name>
<sequence length="215" mass="23830">VLKSPDTLRIVLIGKTGVGKSATGNTIVGKKVFNANLSDESVTSECQTETGEVCGRHILLIDTPGLFDTNIDYDEIRKKIVKCISMAAPGPHAFLLVLRLGRFTQEERAAVSIIEKLFGEKCNMYTIVLFTGGDMLEGKTVDQYVEKAGAHLRKLVSECGNRYHAFNNNEKTSNTQVVTLLNKIDEMVRLNGGSYYTNEMFQQAEIRAETIAFEE</sequence>
<feature type="non-terminal residue" evidence="5">
    <location>
        <position position="1"/>
    </location>
</feature>
<proteinExistence type="inferred from homology"/>
<dbReference type="PANTHER" id="PTHR10903">
    <property type="entry name" value="GTPASE, IMAP FAMILY MEMBER-RELATED"/>
    <property type="match status" value="1"/>
</dbReference>
<dbReference type="Proteomes" id="UP000727407">
    <property type="component" value="Unassembled WGS sequence"/>
</dbReference>
<gene>
    <name evidence="5" type="ORF">DAT39_021243</name>
</gene>
<evidence type="ECO:0000259" key="4">
    <source>
        <dbReference type="PROSITE" id="PS51720"/>
    </source>
</evidence>
<dbReference type="FunFam" id="3.40.50.300:FF:000366">
    <property type="entry name" value="GTPase, IMAP family member 2"/>
    <property type="match status" value="1"/>
</dbReference>
<dbReference type="PANTHER" id="PTHR10903:SF170">
    <property type="entry name" value="GTPASE IMAP FAMILY MEMBER 7"/>
    <property type="match status" value="1"/>
</dbReference>
<dbReference type="CDD" id="cd01852">
    <property type="entry name" value="AIG1"/>
    <property type="match status" value="1"/>
</dbReference>
<evidence type="ECO:0000313" key="6">
    <source>
        <dbReference type="Proteomes" id="UP000727407"/>
    </source>
</evidence>
<dbReference type="OrthoDB" id="8954335at2759"/>
<comment type="caution">
    <text evidence="5">The sequence shown here is derived from an EMBL/GenBank/DDBJ whole genome shotgun (WGS) entry which is preliminary data.</text>
</comment>
<dbReference type="InterPro" id="IPR045058">
    <property type="entry name" value="GIMA/IAN/Toc"/>
</dbReference>
<evidence type="ECO:0000313" key="5">
    <source>
        <dbReference type="EMBL" id="KAF5889056.1"/>
    </source>
</evidence>
<dbReference type="InterPro" id="IPR006703">
    <property type="entry name" value="G_AIG1"/>
</dbReference>
<evidence type="ECO:0000256" key="1">
    <source>
        <dbReference type="ARBA" id="ARBA00008535"/>
    </source>
</evidence>
<feature type="non-terminal residue" evidence="5">
    <location>
        <position position="215"/>
    </location>
</feature>
<evidence type="ECO:0000256" key="3">
    <source>
        <dbReference type="ARBA" id="ARBA00023134"/>
    </source>
</evidence>
<dbReference type="Gene3D" id="3.40.50.300">
    <property type="entry name" value="P-loop containing nucleotide triphosphate hydrolases"/>
    <property type="match status" value="1"/>
</dbReference>
<keyword evidence="2" id="KW-0547">Nucleotide-binding</keyword>
<accession>A0A8J4TQ14</accession>